<sequence>MASADALQAAVATPPNRRLVTIAFSLALVAVGLVGGFGAAKLADDPHTAKPELLVGTVTWSNDQTRSIAFEEDGALRGPLDGDTIYSVIAESWQDVSGALHNDGTYPTCLAGEKDDPVSKDRHRVELEVLHRDTGGQPQHIVVHVHCLA</sequence>
<reference evidence="2 3" key="1">
    <citation type="submission" date="2016-06" db="EMBL/GenBank/DDBJ databases">
        <authorList>
            <person name="Kjaerup R.B."/>
            <person name="Dalgaard T.S."/>
            <person name="Juul-Madsen H.R."/>
        </authorList>
    </citation>
    <scope>NUCLEOTIDE SEQUENCE [LARGE SCALE GENOMIC DNA]</scope>
    <source>
        <strain evidence="2 3">DSM 44871</strain>
    </source>
</reference>
<dbReference type="AlphaFoldDB" id="A0A1C4Z4Z9"/>
<dbReference type="Proteomes" id="UP000198864">
    <property type="component" value="Unassembled WGS sequence"/>
</dbReference>
<gene>
    <name evidence="2" type="ORF">GA0070561_4924</name>
</gene>
<dbReference type="EMBL" id="FMCR01000005">
    <property type="protein sequence ID" value="SCF27957.1"/>
    <property type="molecule type" value="Genomic_DNA"/>
</dbReference>
<protein>
    <submittedName>
        <fullName evidence="2">Uncharacterized protein</fullName>
    </submittedName>
</protein>
<keyword evidence="1" id="KW-1133">Transmembrane helix</keyword>
<keyword evidence="1" id="KW-0812">Transmembrane</keyword>
<feature type="transmembrane region" description="Helical" evidence="1">
    <location>
        <begin position="20"/>
        <end position="40"/>
    </location>
</feature>
<name>A0A1C4Z4Z9_9ACTN</name>
<evidence type="ECO:0000313" key="2">
    <source>
        <dbReference type="EMBL" id="SCF27957.1"/>
    </source>
</evidence>
<keyword evidence="1" id="KW-0472">Membrane</keyword>
<evidence type="ECO:0000313" key="3">
    <source>
        <dbReference type="Proteomes" id="UP000198864"/>
    </source>
</evidence>
<accession>A0A1C4Z4Z9</accession>
<evidence type="ECO:0000256" key="1">
    <source>
        <dbReference type="SAM" id="Phobius"/>
    </source>
</evidence>
<organism evidence="2 3">
    <name type="scientific">Micromonospora saelicesensis</name>
    <dbReference type="NCBI Taxonomy" id="285676"/>
    <lineage>
        <taxon>Bacteria</taxon>
        <taxon>Bacillati</taxon>
        <taxon>Actinomycetota</taxon>
        <taxon>Actinomycetes</taxon>
        <taxon>Micromonosporales</taxon>
        <taxon>Micromonosporaceae</taxon>
        <taxon>Micromonospora</taxon>
    </lineage>
</organism>
<proteinExistence type="predicted"/>